<name>A0ACB9GQA7_9ASTR</name>
<protein>
    <submittedName>
        <fullName evidence="1">Uncharacterized protein</fullName>
    </submittedName>
</protein>
<reference evidence="1 2" key="2">
    <citation type="journal article" date="2022" name="Mol. Ecol. Resour.">
        <title>The genomes of chicory, endive, great burdock and yacon provide insights into Asteraceae paleo-polyploidization history and plant inulin production.</title>
        <authorList>
            <person name="Fan W."/>
            <person name="Wang S."/>
            <person name="Wang H."/>
            <person name="Wang A."/>
            <person name="Jiang F."/>
            <person name="Liu H."/>
            <person name="Zhao H."/>
            <person name="Xu D."/>
            <person name="Zhang Y."/>
        </authorList>
    </citation>
    <scope>NUCLEOTIDE SEQUENCE [LARGE SCALE GENOMIC DNA]</scope>
    <source>
        <strain evidence="2">cv. Yunnan</strain>
        <tissue evidence="1">Leaves</tissue>
    </source>
</reference>
<comment type="caution">
    <text evidence="1">The sequence shown here is derived from an EMBL/GenBank/DDBJ whole genome shotgun (WGS) entry which is preliminary data.</text>
</comment>
<evidence type="ECO:0000313" key="2">
    <source>
        <dbReference type="Proteomes" id="UP001056120"/>
    </source>
</evidence>
<proteinExistence type="predicted"/>
<sequence>MSLTLHATVVAILSNSTTSRHPRCWNYLSGTTYLLPPPSSVGQGAAVKLPDPVGGAAMFSSPSRDSLSSSLLALAPICVFAMF</sequence>
<evidence type="ECO:0000313" key="1">
    <source>
        <dbReference type="EMBL" id="KAI3785629.1"/>
    </source>
</evidence>
<reference evidence="2" key="1">
    <citation type="journal article" date="2022" name="Mol. Ecol. Resour.">
        <title>The genomes of chicory, endive, great burdock and yacon provide insights into Asteraceae palaeo-polyploidization history and plant inulin production.</title>
        <authorList>
            <person name="Fan W."/>
            <person name="Wang S."/>
            <person name="Wang H."/>
            <person name="Wang A."/>
            <person name="Jiang F."/>
            <person name="Liu H."/>
            <person name="Zhao H."/>
            <person name="Xu D."/>
            <person name="Zhang Y."/>
        </authorList>
    </citation>
    <scope>NUCLEOTIDE SEQUENCE [LARGE SCALE GENOMIC DNA]</scope>
    <source>
        <strain evidence="2">cv. Yunnan</strain>
    </source>
</reference>
<keyword evidence="2" id="KW-1185">Reference proteome</keyword>
<organism evidence="1 2">
    <name type="scientific">Smallanthus sonchifolius</name>
    <dbReference type="NCBI Taxonomy" id="185202"/>
    <lineage>
        <taxon>Eukaryota</taxon>
        <taxon>Viridiplantae</taxon>
        <taxon>Streptophyta</taxon>
        <taxon>Embryophyta</taxon>
        <taxon>Tracheophyta</taxon>
        <taxon>Spermatophyta</taxon>
        <taxon>Magnoliopsida</taxon>
        <taxon>eudicotyledons</taxon>
        <taxon>Gunneridae</taxon>
        <taxon>Pentapetalae</taxon>
        <taxon>asterids</taxon>
        <taxon>campanulids</taxon>
        <taxon>Asterales</taxon>
        <taxon>Asteraceae</taxon>
        <taxon>Asteroideae</taxon>
        <taxon>Heliantheae alliance</taxon>
        <taxon>Millerieae</taxon>
        <taxon>Smallanthus</taxon>
    </lineage>
</organism>
<gene>
    <name evidence="1" type="ORF">L1987_44753</name>
</gene>
<dbReference type="Proteomes" id="UP001056120">
    <property type="component" value="Linkage Group LG14"/>
</dbReference>
<accession>A0ACB9GQA7</accession>
<dbReference type="EMBL" id="CM042031">
    <property type="protein sequence ID" value="KAI3785629.1"/>
    <property type="molecule type" value="Genomic_DNA"/>
</dbReference>